<name>A0ACD3ATU3_9AGAR</name>
<dbReference type="EMBL" id="ML208354">
    <property type="protein sequence ID" value="TFK68347.1"/>
    <property type="molecule type" value="Genomic_DNA"/>
</dbReference>
<accession>A0ACD3ATU3</accession>
<reference evidence="1 2" key="1">
    <citation type="journal article" date="2019" name="Nat. Ecol. Evol.">
        <title>Megaphylogeny resolves global patterns of mushroom evolution.</title>
        <authorList>
            <person name="Varga T."/>
            <person name="Krizsan K."/>
            <person name="Foldi C."/>
            <person name="Dima B."/>
            <person name="Sanchez-Garcia M."/>
            <person name="Sanchez-Ramirez S."/>
            <person name="Szollosi G.J."/>
            <person name="Szarkandi J.G."/>
            <person name="Papp V."/>
            <person name="Albert L."/>
            <person name="Andreopoulos W."/>
            <person name="Angelini C."/>
            <person name="Antonin V."/>
            <person name="Barry K.W."/>
            <person name="Bougher N.L."/>
            <person name="Buchanan P."/>
            <person name="Buyck B."/>
            <person name="Bense V."/>
            <person name="Catcheside P."/>
            <person name="Chovatia M."/>
            <person name="Cooper J."/>
            <person name="Damon W."/>
            <person name="Desjardin D."/>
            <person name="Finy P."/>
            <person name="Geml J."/>
            <person name="Haridas S."/>
            <person name="Hughes K."/>
            <person name="Justo A."/>
            <person name="Karasinski D."/>
            <person name="Kautmanova I."/>
            <person name="Kiss B."/>
            <person name="Kocsube S."/>
            <person name="Kotiranta H."/>
            <person name="LaButti K.M."/>
            <person name="Lechner B.E."/>
            <person name="Liimatainen K."/>
            <person name="Lipzen A."/>
            <person name="Lukacs Z."/>
            <person name="Mihaltcheva S."/>
            <person name="Morgado L.N."/>
            <person name="Niskanen T."/>
            <person name="Noordeloos M.E."/>
            <person name="Ohm R.A."/>
            <person name="Ortiz-Santana B."/>
            <person name="Ovrebo C."/>
            <person name="Racz N."/>
            <person name="Riley R."/>
            <person name="Savchenko A."/>
            <person name="Shiryaev A."/>
            <person name="Soop K."/>
            <person name="Spirin V."/>
            <person name="Szebenyi C."/>
            <person name="Tomsovsky M."/>
            <person name="Tulloss R.E."/>
            <person name="Uehling J."/>
            <person name="Grigoriev I.V."/>
            <person name="Vagvolgyi C."/>
            <person name="Papp T."/>
            <person name="Martin F.M."/>
            <person name="Miettinen O."/>
            <person name="Hibbett D.S."/>
            <person name="Nagy L.G."/>
        </authorList>
    </citation>
    <scope>NUCLEOTIDE SEQUENCE [LARGE SCALE GENOMIC DNA]</scope>
    <source>
        <strain evidence="1 2">NL-1719</strain>
    </source>
</reference>
<dbReference type="Proteomes" id="UP000308600">
    <property type="component" value="Unassembled WGS sequence"/>
</dbReference>
<gene>
    <name evidence="1" type="ORF">BDN72DRAFT_898210</name>
</gene>
<keyword evidence="2" id="KW-1185">Reference proteome</keyword>
<proteinExistence type="predicted"/>
<evidence type="ECO:0000313" key="1">
    <source>
        <dbReference type="EMBL" id="TFK68347.1"/>
    </source>
</evidence>
<organism evidence="1 2">
    <name type="scientific">Pluteus cervinus</name>
    <dbReference type="NCBI Taxonomy" id="181527"/>
    <lineage>
        <taxon>Eukaryota</taxon>
        <taxon>Fungi</taxon>
        <taxon>Dikarya</taxon>
        <taxon>Basidiomycota</taxon>
        <taxon>Agaricomycotina</taxon>
        <taxon>Agaricomycetes</taxon>
        <taxon>Agaricomycetidae</taxon>
        <taxon>Agaricales</taxon>
        <taxon>Pluteineae</taxon>
        <taxon>Pluteaceae</taxon>
        <taxon>Pluteus</taxon>
    </lineage>
</organism>
<evidence type="ECO:0000313" key="2">
    <source>
        <dbReference type="Proteomes" id="UP000308600"/>
    </source>
</evidence>
<protein>
    <submittedName>
        <fullName evidence="1">Uncharacterized protein</fullName>
    </submittedName>
</protein>
<sequence>MALTQSSSTDAALKQEQVLNLAKSAQAEFEQANLHLRANTNTFHTTRLDLDDVDEQDLKDPAIVAGNVADQTSYLRKLKFQYLEQNAKDKYIKSIVSDIENAPIVTTDDNTKLQETNLQQKEQLKLAKQQLAEVHGNIRTLAPMVEEDYQRLSATTARASELAQKIIDARLALTRLRQTHPHPRLTVTAANQKLDDQINEIQVLHEETSNVESNLRSVKSRITAEKHVVEKLRMERAEVEKTVRNAKLDEDDARLVPLYEWYTAALSFHRSLLDLEESHSETANKLQLTYNLDSAPNAPRRQVTISLTFAPDTRRLFEVQVEGLEDLAVDFNDIIETYMRVDDVAALIATVLQKARAVCKAGS</sequence>